<protein>
    <submittedName>
        <fullName evidence="2">Beta-barrel assembly-enhancing protease</fullName>
        <ecNumber evidence="2">3.4.-.-</ecNumber>
    </submittedName>
</protein>
<dbReference type="Gene3D" id="3.40.50.300">
    <property type="entry name" value="P-loop containing nucleotide triphosphate hydrolases"/>
    <property type="match status" value="1"/>
</dbReference>
<dbReference type="PROSITE" id="PS50293">
    <property type="entry name" value="TPR_REGION"/>
    <property type="match status" value="1"/>
</dbReference>
<dbReference type="AlphaFoldDB" id="A0A6S7BL41"/>
<dbReference type="Pfam" id="PF13181">
    <property type="entry name" value="TPR_8"/>
    <property type="match status" value="1"/>
</dbReference>
<dbReference type="EC" id="3.4.-.-" evidence="2"/>
<dbReference type="PROSITE" id="PS50005">
    <property type="entry name" value="TPR"/>
    <property type="match status" value="4"/>
</dbReference>
<dbReference type="Pfam" id="PF13424">
    <property type="entry name" value="TPR_12"/>
    <property type="match status" value="1"/>
</dbReference>
<feature type="repeat" description="TPR" evidence="1">
    <location>
        <begin position="148"/>
        <end position="181"/>
    </location>
</feature>
<sequence length="694" mass="76655">MSTTSGPSTLSVAEALNRAQGHWNAREVPQAERLCQRILAASPGQPDALHLLGLMAHAHGNLDLAIALLSQACMATQAPAIYSSNLAEMYRRKGLLAQGEQAARRAVALEPTLIMGWNNLGILLQEAGKFDESSACLERVIALNPEWAEAHNNLANTYRRLARLDLCETYYRRAVELNPRYAEAYSNLAFLLSTQGRYDEAQAAAQRAIELSPHLIDAYVNLADLEMSRHRYDAALQALDALRAFAPHHPAALVAYSKVLRQIEHHDEALDFAREAVALAPRSAEAYNTLANAYQSLGFTDEAMAAFEQAAQLPGTVTEEALVGRAILLLEAGRKAQALATFDQALEAFPGSVQTLTRRADARTFEVDDPDIAMLEAFIAEGERRALPDRTAAHFALGKAYLDIKEPARAFAHFEAGNRQHRASFAYDCAASGRSMKRIAEHFPAGLFDRLKRQGEASEMPVFIVGMPRSGTTLIEQIVSSHPQVTGAGELSALRRIVEASGLFPDGVSHMSGEDLARLGRDYLAKIAPLSQGRARVVDKMPGNFLHAGLIALILPGARIIHARRNAIDTCLSCYTKLFGGEQPFAYSQTELGEYYRYYEELMAHWRAVLPAHRFIEIDYETVVDNLEHEARRLVDFLGLPWNDACLRFHENRRVVRTTSVNQVRRPIYQSSKGRWQAYSGHLGPLLASLGLEP</sequence>
<organism evidence="2 3">
    <name type="scientific">Pararobbsia alpina</name>
    <dbReference type="NCBI Taxonomy" id="621374"/>
    <lineage>
        <taxon>Bacteria</taxon>
        <taxon>Pseudomonadati</taxon>
        <taxon>Pseudomonadota</taxon>
        <taxon>Betaproteobacteria</taxon>
        <taxon>Burkholderiales</taxon>
        <taxon>Burkholderiaceae</taxon>
        <taxon>Pararobbsia</taxon>
    </lineage>
</organism>
<keyword evidence="3" id="KW-1185">Reference proteome</keyword>
<proteinExistence type="predicted"/>
<name>A0A6S7BL41_9BURK</name>
<reference evidence="2 3" key="1">
    <citation type="submission" date="2020-04" db="EMBL/GenBank/DDBJ databases">
        <authorList>
            <person name="De Canck E."/>
        </authorList>
    </citation>
    <scope>NUCLEOTIDE SEQUENCE [LARGE SCALE GENOMIC DNA]</scope>
    <source>
        <strain evidence="2 3">LMG 28138</strain>
    </source>
</reference>
<dbReference type="SUPFAM" id="SSF52540">
    <property type="entry name" value="P-loop containing nucleoside triphosphate hydrolases"/>
    <property type="match status" value="1"/>
</dbReference>
<dbReference type="GO" id="GO:0006508">
    <property type="term" value="P:proteolysis"/>
    <property type="evidence" value="ECO:0007669"/>
    <property type="project" value="UniProtKB-KW"/>
</dbReference>
<dbReference type="Pfam" id="PF13469">
    <property type="entry name" value="Sulfotransfer_3"/>
    <property type="match status" value="1"/>
</dbReference>
<evidence type="ECO:0000256" key="1">
    <source>
        <dbReference type="PROSITE-ProRule" id="PRU00339"/>
    </source>
</evidence>
<feature type="repeat" description="TPR" evidence="1">
    <location>
        <begin position="182"/>
        <end position="215"/>
    </location>
</feature>
<dbReference type="Gene3D" id="1.25.40.10">
    <property type="entry name" value="Tetratricopeptide repeat domain"/>
    <property type="match status" value="4"/>
</dbReference>
<keyword evidence="1" id="KW-0802">TPR repeat</keyword>
<dbReference type="PANTHER" id="PTHR44998">
    <property type="match status" value="1"/>
</dbReference>
<keyword evidence="2" id="KW-0378">Hydrolase</keyword>
<dbReference type="EMBL" id="CADIKM010000050">
    <property type="protein sequence ID" value="CAB3802706.1"/>
    <property type="molecule type" value="Genomic_DNA"/>
</dbReference>
<gene>
    <name evidence="2" type="primary">bepA_7</name>
    <name evidence="2" type="ORF">LMG28138_05235</name>
</gene>
<dbReference type="SUPFAM" id="SSF48452">
    <property type="entry name" value="TPR-like"/>
    <property type="match status" value="3"/>
</dbReference>
<dbReference type="Pfam" id="PF13432">
    <property type="entry name" value="TPR_16"/>
    <property type="match status" value="3"/>
</dbReference>
<dbReference type="SMART" id="SM00028">
    <property type="entry name" value="TPR"/>
    <property type="match status" value="11"/>
</dbReference>
<feature type="repeat" description="TPR" evidence="1">
    <location>
        <begin position="284"/>
        <end position="317"/>
    </location>
</feature>
<feature type="repeat" description="TPR" evidence="1">
    <location>
        <begin position="114"/>
        <end position="147"/>
    </location>
</feature>
<dbReference type="InterPro" id="IPR011990">
    <property type="entry name" value="TPR-like_helical_dom_sf"/>
</dbReference>
<evidence type="ECO:0000313" key="2">
    <source>
        <dbReference type="EMBL" id="CAB3802706.1"/>
    </source>
</evidence>
<dbReference type="RefSeq" id="WP_175107814.1">
    <property type="nucleotide sequence ID" value="NZ_CADIKM010000050.1"/>
</dbReference>
<dbReference type="Proteomes" id="UP000494115">
    <property type="component" value="Unassembled WGS sequence"/>
</dbReference>
<dbReference type="InterPro" id="IPR019734">
    <property type="entry name" value="TPR_rpt"/>
</dbReference>
<dbReference type="PANTHER" id="PTHR44998:SF1">
    <property type="entry name" value="UDP-N-ACETYLGLUCOSAMINE--PEPTIDE N-ACETYLGLUCOSAMINYLTRANSFERASE 110 KDA SUBUNIT"/>
    <property type="match status" value="1"/>
</dbReference>
<keyword evidence="2" id="KW-0645">Protease</keyword>
<dbReference type="InterPro" id="IPR027417">
    <property type="entry name" value="P-loop_NTPase"/>
</dbReference>
<accession>A0A6S7BL41</accession>
<dbReference type="GO" id="GO:0008233">
    <property type="term" value="F:peptidase activity"/>
    <property type="evidence" value="ECO:0007669"/>
    <property type="project" value="UniProtKB-KW"/>
</dbReference>
<evidence type="ECO:0000313" key="3">
    <source>
        <dbReference type="Proteomes" id="UP000494115"/>
    </source>
</evidence>